<dbReference type="AlphaFoldDB" id="A0A6J4NI96"/>
<dbReference type="EMBL" id="CADCUW010000028">
    <property type="protein sequence ID" value="CAA9385290.1"/>
    <property type="molecule type" value="Genomic_DNA"/>
</dbReference>
<sequence>AGSPCRRGHAKARPDHPGPPPPAILPRRPAFASWKGRASV</sequence>
<feature type="non-terminal residue" evidence="2">
    <location>
        <position position="1"/>
    </location>
</feature>
<feature type="compositionally biased region" description="Basic residues" evidence="1">
    <location>
        <begin position="1"/>
        <end position="11"/>
    </location>
</feature>
<accession>A0A6J4NI96</accession>
<evidence type="ECO:0000256" key="1">
    <source>
        <dbReference type="SAM" id="MobiDB-lite"/>
    </source>
</evidence>
<organism evidence="2">
    <name type="scientific">uncultured Rubrobacteraceae bacterium</name>
    <dbReference type="NCBI Taxonomy" id="349277"/>
    <lineage>
        <taxon>Bacteria</taxon>
        <taxon>Bacillati</taxon>
        <taxon>Actinomycetota</taxon>
        <taxon>Rubrobacteria</taxon>
        <taxon>Rubrobacterales</taxon>
        <taxon>Rubrobacteraceae</taxon>
        <taxon>environmental samples</taxon>
    </lineage>
</organism>
<evidence type="ECO:0000313" key="2">
    <source>
        <dbReference type="EMBL" id="CAA9385290.1"/>
    </source>
</evidence>
<feature type="non-terminal residue" evidence="2">
    <location>
        <position position="40"/>
    </location>
</feature>
<reference evidence="2" key="1">
    <citation type="submission" date="2020-02" db="EMBL/GenBank/DDBJ databases">
        <authorList>
            <person name="Meier V. D."/>
        </authorList>
    </citation>
    <scope>NUCLEOTIDE SEQUENCE</scope>
    <source>
        <strain evidence="2">AVDCRST_MAG01</strain>
    </source>
</reference>
<name>A0A6J4NI96_9ACTN</name>
<gene>
    <name evidence="2" type="ORF">AVDCRST_MAG01-01-202</name>
</gene>
<proteinExistence type="predicted"/>
<protein>
    <submittedName>
        <fullName evidence="2">Uncharacterized protein</fullName>
    </submittedName>
</protein>
<feature type="region of interest" description="Disordered" evidence="1">
    <location>
        <begin position="1"/>
        <end position="40"/>
    </location>
</feature>